<dbReference type="PANTHER" id="PTHR42885">
    <property type="entry name" value="HISTIDINOL-PHOSPHATE AMINOTRANSFERASE-RELATED"/>
    <property type="match status" value="1"/>
</dbReference>
<dbReference type="PROSITE" id="PS00599">
    <property type="entry name" value="AA_TRANSFER_CLASS_2"/>
    <property type="match status" value="1"/>
</dbReference>
<feature type="domain" description="Aminotransferase class I/classII large" evidence="6">
    <location>
        <begin position="28"/>
        <end position="336"/>
    </location>
</feature>
<reference evidence="7 8" key="1">
    <citation type="journal article" date="2008" name="Genome Biol.">
        <title>A genomic analysis of the archaeal system Ignicoccus hospitalis-Nanoarchaeum equitans.</title>
        <authorList>
            <person name="Podar M."/>
            <person name="Anderson I."/>
            <person name="Makarova K.S."/>
            <person name="Elkins J.G."/>
            <person name="Ivanova N."/>
            <person name="Wall M.A."/>
            <person name="Lykidis A."/>
            <person name="Mavromatis K."/>
            <person name="Sun H."/>
            <person name="Hudson M.E."/>
            <person name="Chen W."/>
            <person name="Deciu C."/>
            <person name="Hutchison D."/>
            <person name="Eads J.R."/>
            <person name="Anderson A."/>
            <person name="Fernandes F."/>
            <person name="Szeto E."/>
            <person name="Lapidus A."/>
            <person name="Kyrpides N.C."/>
            <person name="Saier M.H.Jr."/>
            <person name="Richardson P.M."/>
            <person name="Rachel R."/>
            <person name="Huber H."/>
            <person name="Eisen J.A."/>
            <person name="Koonin E.V."/>
            <person name="Keller M."/>
            <person name="Stetter K.O."/>
        </authorList>
    </citation>
    <scope>NUCLEOTIDE SEQUENCE [LARGE SCALE GENOMIC DNA]</scope>
    <source>
        <strain evidence="8">KIN4/I / DSM 18386 / JCM 14125</strain>
    </source>
</reference>
<dbReference type="STRING" id="453591.Igni_1333"/>
<dbReference type="InterPro" id="IPR015424">
    <property type="entry name" value="PyrdxlP-dep_Trfase"/>
</dbReference>
<dbReference type="Gene3D" id="3.90.1150.10">
    <property type="entry name" value="Aspartate Aminotransferase, domain 1"/>
    <property type="match status" value="1"/>
</dbReference>
<evidence type="ECO:0000256" key="1">
    <source>
        <dbReference type="ARBA" id="ARBA00001933"/>
    </source>
</evidence>
<dbReference type="InterPro" id="IPR004839">
    <property type="entry name" value="Aminotransferase_I/II_large"/>
</dbReference>
<dbReference type="Gene3D" id="3.40.640.10">
    <property type="entry name" value="Type I PLP-dependent aspartate aminotransferase-like (Major domain)"/>
    <property type="match status" value="1"/>
</dbReference>
<name>A8AC57_IGNH4</name>
<keyword evidence="4 5" id="KW-0663">Pyridoxal phosphate</keyword>
<comment type="cofactor">
    <cofactor evidence="1 5">
        <name>pyridoxal 5'-phosphate</name>
        <dbReference type="ChEBI" id="CHEBI:597326"/>
    </cofactor>
</comment>
<evidence type="ECO:0000313" key="8">
    <source>
        <dbReference type="Proteomes" id="UP000000262"/>
    </source>
</evidence>
<sequence>MKCLKREWLREMKTYHLPQKPKSIRARLHLNENPNPPPRRVIEAALKAAEAGNLYPDPERLWKLREVAARYYGVPGPEWVLPTLGSDSALRLTFECCALKGSARLPYPSFQAYPPLLGAAGATLLYSNLQIEGDKFVLNLDDFLSTKADIAVIDTPNNPTGSLLLSPEQLDRLSGAFPSVLVDEAYAEFAPFSLTPFVTEYDNLFVTRTLSKAFALAGFRIGFLISSPENVTEVSKMVLPYDIPSVTVEAALAALSDPSYSRDYINYVNEEKKRMKDKLESLGWKVFESYTNFVLVRAFKGVVDEFRKMGIMVRKVPLGEDWFRVSVGSEEEMKLFYEASESLAKKFGNQITPSA</sequence>
<dbReference type="HOGENOM" id="CLU_017584_3_0_2"/>
<dbReference type="EMBL" id="CP000816">
    <property type="protein sequence ID" value="ABU82509.1"/>
    <property type="molecule type" value="Genomic_DNA"/>
</dbReference>
<dbReference type="SUPFAM" id="SSF53383">
    <property type="entry name" value="PLP-dependent transferases"/>
    <property type="match status" value="1"/>
</dbReference>
<keyword evidence="2 7" id="KW-0032">Aminotransferase</keyword>
<keyword evidence="8" id="KW-1185">Reference proteome</keyword>
<evidence type="ECO:0000256" key="2">
    <source>
        <dbReference type="ARBA" id="ARBA00022576"/>
    </source>
</evidence>
<comment type="similarity">
    <text evidence="5">Belongs to the class-II pyridoxal-phosphate-dependent aminotransferase family.</text>
</comment>
<dbReference type="CDD" id="cd00609">
    <property type="entry name" value="AAT_like"/>
    <property type="match status" value="1"/>
</dbReference>
<organism evidence="7 8">
    <name type="scientific">Ignicoccus hospitalis (strain KIN4/I / DSM 18386 / JCM 14125)</name>
    <dbReference type="NCBI Taxonomy" id="453591"/>
    <lineage>
        <taxon>Archaea</taxon>
        <taxon>Thermoproteota</taxon>
        <taxon>Thermoprotei</taxon>
        <taxon>Desulfurococcales</taxon>
        <taxon>Desulfurococcaceae</taxon>
        <taxon>Ignicoccus</taxon>
    </lineage>
</organism>
<dbReference type="InterPro" id="IPR001917">
    <property type="entry name" value="Aminotrans_II_pyridoxalP_BS"/>
</dbReference>
<dbReference type="InterPro" id="IPR015421">
    <property type="entry name" value="PyrdxlP-dep_Trfase_major"/>
</dbReference>
<protein>
    <submittedName>
        <fullName evidence="7">Histidinol phosphate aminotransferase</fullName>
    </submittedName>
</protein>
<dbReference type="PANTHER" id="PTHR42885:SF2">
    <property type="entry name" value="HISTIDINOL-PHOSPHATE AMINOTRANSFERASE"/>
    <property type="match status" value="1"/>
</dbReference>
<gene>
    <name evidence="7" type="ordered locus">Igni_1333</name>
</gene>
<dbReference type="GO" id="GO:0008483">
    <property type="term" value="F:transaminase activity"/>
    <property type="evidence" value="ECO:0007669"/>
    <property type="project" value="UniProtKB-KW"/>
</dbReference>
<accession>A8AC57</accession>
<dbReference type="AlphaFoldDB" id="A8AC57"/>
<dbReference type="InterPro" id="IPR015422">
    <property type="entry name" value="PyrdxlP-dep_Trfase_small"/>
</dbReference>
<evidence type="ECO:0000256" key="3">
    <source>
        <dbReference type="ARBA" id="ARBA00022679"/>
    </source>
</evidence>
<dbReference type="Proteomes" id="UP000000262">
    <property type="component" value="Chromosome"/>
</dbReference>
<evidence type="ECO:0000256" key="5">
    <source>
        <dbReference type="RuleBase" id="RU003693"/>
    </source>
</evidence>
<evidence type="ECO:0000313" key="7">
    <source>
        <dbReference type="EMBL" id="ABU82509.1"/>
    </source>
</evidence>
<evidence type="ECO:0000256" key="4">
    <source>
        <dbReference type="ARBA" id="ARBA00022898"/>
    </source>
</evidence>
<keyword evidence="3 7" id="KW-0808">Transferase</keyword>
<dbReference type="eggNOG" id="arCOG04273">
    <property type="taxonomic scope" value="Archaea"/>
</dbReference>
<proteinExistence type="inferred from homology"/>
<evidence type="ECO:0000259" key="6">
    <source>
        <dbReference type="Pfam" id="PF00155"/>
    </source>
</evidence>
<dbReference type="Pfam" id="PF00155">
    <property type="entry name" value="Aminotran_1_2"/>
    <property type="match status" value="1"/>
</dbReference>
<dbReference type="GO" id="GO:0030170">
    <property type="term" value="F:pyridoxal phosphate binding"/>
    <property type="evidence" value="ECO:0007669"/>
    <property type="project" value="InterPro"/>
</dbReference>
<dbReference type="KEGG" id="iho:Igni_1333"/>
<dbReference type="PhylomeDB" id="A8AC57"/>